<feature type="non-terminal residue" evidence="1">
    <location>
        <position position="1"/>
    </location>
</feature>
<gene>
    <name evidence="1" type="primary">jg13627</name>
    <name evidence="1" type="ORF">PAEG_LOCUS27640</name>
</gene>
<name>A0A8S4SQJ0_9NEOP</name>
<accession>A0A8S4SQJ0</accession>
<evidence type="ECO:0000313" key="2">
    <source>
        <dbReference type="Proteomes" id="UP000838756"/>
    </source>
</evidence>
<evidence type="ECO:0000313" key="1">
    <source>
        <dbReference type="EMBL" id="CAH2269421.1"/>
    </source>
</evidence>
<dbReference type="EMBL" id="CAKXAJ010026515">
    <property type="protein sequence ID" value="CAH2269421.1"/>
    <property type="molecule type" value="Genomic_DNA"/>
</dbReference>
<dbReference type="Proteomes" id="UP000838756">
    <property type="component" value="Unassembled WGS sequence"/>
</dbReference>
<organism evidence="1 2">
    <name type="scientific">Pararge aegeria aegeria</name>
    <dbReference type="NCBI Taxonomy" id="348720"/>
    <lineage>
        <taxon>Eukaryota</taxon>
        <taxon>Metazoa</taxon>
        <taxon>Ecdysozoa</taxon>
        <taxon>Arthropoda</taxon>
        <taxon>Hexapoda</taxon>
        <taxon>Insecta</taxon>
        <taxon>Pterygota</taxon>
        <taxon>Neoptera</taxon>
        <taxon>Endopterygota</taxon>
        <taxon>Lepidoptera</taxon>
        <taxon>Glossata</taxon>
        <taxon>Ditrysia</taxon>
        <taxon>Papilionoidea</taxon>
        <taxon>Nymphalidae</taxon>
        <taxon>Satyrinae</taxon>
        <taxon>Satyrini</taxon>
        <taxon>Parargina</taxon>
        <taxon>Pararge</taxon>
    </lineage>
</organism>
<protein>
    <submittedName>
        <fullName evidence="1">Jg13627 protein</fullName>
    </submittedName>
</protein>
<dbReference type="AlphaFoldDB" id="A0A8S4SQJ0"/>
<proteinExistence type="predicted"/>
<comment type="caution">
    <text evidence="1">The sequence shown here is derived from an EMBL/GenBank/DDBJ whole genome shotgun (WGS) entry which is preliminary data.</text>
</comment>
<sequence length="70" mass="7839">CDAVVVAAAAVVLCGAYKHPSGWQDWAVRARPQPQLAGAHRSYACNYVRPPHGWRQKRVRSLRPHLIIII</sequence>
<keyword evidence="2" id="KW-1185">Reference proteome</keyword>
<reference evidence="1" key="1">
    <citation type="submission" date="2022-03" db="EMBL/GenBank/DDBJ databases">
        <authorList>
            <person name="Lindestad O."/>
        </authorList>
    </citation>
    <scope>NUCLEOTIDE SEQUENCE</scope>
</reference>